<feature type="transmembrane region" description="Helical" evidence="1">
    <location>
        <begin position="332"/>
        <end position="351"/>
    </location>
</feature>
<evidence type="ECO:0000256" key="1">
    <source>
        <dbReference type="SAM" id="Phobius"/>
    </source>
</evidence>
<dbReference type="Gene3D" id="1.20.58.340">
    <property type="entry name" value="Magnesium transport protein CorA, transmembrane region"/>
    <property type="match status" value="1"/>
</dbReference>
<dbReference type="EMBL" id="ML977319">
    <property type="protein sequence ID" value="KAF2117456.1"/>
    <property type="molecule type" value="Genomic_DNA"/>
</dbReference>
<dbReference type="OrthoDB" id="2830640at2759"/>
<name>A0A6A5ZDY4_9PLEO</name>
<proteinExistence type="predicted"/>
<sequence>MSSLDRDFDALLNDPEIFQPCAQVTYVNSTRINSTTKFTILEKSDEDIPLICAAPPSQDAEWTLRLLLFPEVTPKGYPIPMSKFAWKAVNEHWGIGSALMYHYRRATGIAFARTVLHHDHTLQAIGLDFDTLGLTYLTITHDMANKDVRGLVFGLRADKLKDLKWRLESARDLGCHPLLAPLITTDMSVNDTRSAMITIAISLNKGIGPFTFKNVYGHRGYNEAPDLGALPFTLTELAIYANESGKRLKRLEAMLQFIDEQFASSTMNIDLNTHMKERMGHHITQVKEDARSIQPNIVEVQQNIQTGVQLVYALLAQKDNELNHRYGADMRVIAAVTLAFLPGTFMATLFSASFWDFNPNNARPRVSKWVWVYWITTFGLTAVVMILWRGHPTLATLRKRWQRRNHSEGVEKKEA</sequence>
<dbReference type="AlphaFoldDB" id="A0A6A5ZDY4"/>
<evidence type="ECO:0000313" key="3">
    <source>
        <dbReference type="Proteomes" id="UP000799770"/>
    </source>
</evidence>
<keyword evidence="1" id="KW-0812">Transmembrane</keyword>
<feature type="transmembrane region" description="Helical" evidence="1">
    <location>
        <begin position="371"/>
        <end position="390"/>
    </location>
</feature>
<gene>
    <name evidence="2" type="ORF">BDV96DRAFT_572128</name>
</gene>
<accession>A0A6A5ZDY4</accession>
<keyword evidence="1" id="KW-1133">Transmembrane helix</keyword>
<dbReference type="Proteomes" id="UP000799770">
    <property type="component" value="Unassembled WGS sequence"/>
</dbReference>
<keyword evidence="3" id="KW-1185">Reference proteome</keyword>
<keyword evidence="1" id="KW-0472">Membrane</keyword>
<reference evidence="2" key="1">
    <citation type="journal article" date="2020" name="Stud. Mycol.">
        <title>101 Dothideomycetes genomes: a test case for predicting lifestyles and emergence of pathogens.</title>
        <authorList>
            <person name="Haridas S."/>
            <person name="Albert R."/>
            <person name="Binder M."/>
            <person name="Bloem J."/>
            <person name="Labutti K."/>
            <person name="Salamov A."/>
            <person name="Andreopoulos B."/>
            <person name="Baker S."/>
            <person name="Barry K."/>
            <person name="Bills G."/>
            <person name="Bluhm B."/>
            <person name="Cannon C."/>
            <person name="Castanera R."/>
            <person name="Culley D."/>
            <person name="Daum C."/>
            <person name="Ezra D."/>
            <person name="Gonzalez J."/>
            <person name="Henrissat B."/>
            <person name="Kuo A."/>
            <person name="Liang C."/>
            <person name="Lipzen A."/>
            <person name="Lutzoni F."/>
            <person name="Magnuson J."/>
            <person name="Mondo S."/>
            <person name="Nolan M."/>
            <person name="Ohm R."/>
            <person name="Pangilinan J."/>
            <person name="Park H.-J."/>
            <person name="Ramirez L."/>
            <person name="Alfaro M."/>
            <person name="Sun H."/>
            <person name="Tritt A."/>
            <person name="Yoshinaga Y."/>
            <person name="Zwiers L.-H."/>
            <person name="Turgeon B."/>
            <person name="Goodwin S."/>
            <person name="Spatafora J."/>
            <person name="Crous P."/>
            <person name="Grigoriev I."/>
        </authorList>
    </citation>
    <scope>NUCLEOTIDE SEQUENCE</scope>
    <source>
        <strain evidence="2">CBS 627.86</strain>
    </source>
</reference>
<evidence type="ECO:0000313" key="2">
    <source>
        <dbReference type="EMBL" id="KAF2117456.1"/>
    </source>
</evidence>
<organism evidence="2 3">
    <name type="scientific">Lophiotrema nucula</name>
    <dbReference type="NCBI Taxonomy" id="690887"/>
    <lineage>
        <taxon>Eukaryota</taxon>
        <taxon>Fungi</taxon>
        <taxon>Dikarya</taxon>
        <taxon>Ascomycota</taxon>
        <taxon>Pezizomycotina</taxon>
        <taxon>Dothideomycetes</taxon>
        <taxon>Pleosporomycetidae</taxon>
        <taxon>Pleosporales</taxon>
        <taxon>Lophiotremataceae</taxon>
        <taxon>Lophiotrema</taxon>
    </lineage>
</organism>
<protein>
    <submittedName>
        <fullName evidence="2">Uncharacterized protein</fullName>
    </submittedName>
</protein>